<organism evidence="2 3">
    <name type="scientific">Orbilia brochopaga</name>
    <dbReference type="NCBI Taxonomy" id="3140254"/>
    <lineage>
        <taxon>Eukaryota</taxon>
        <taxon>Fungi</taxon>
        <taxon>Dikarya</taxon>
        <taxon>Ascomycota</taxon>
        <taxon>Pezizomycotina</taxon>
        <taxon>Orbiliomycetes</taxon>
        <taxon>Orbiliales</taxon>
        <taxon>Orbiliaceae</taxon>
        <taxon>Orbilia</taxon>
    </lineage>
</organism>
<dbReference type="EMBL" id="JAVHNQ010000002">
    <property type="protein sequence ID" value="KAK6355477.1"/>
    <property type="molecule type" value="Genomic_DNA"/>
</dbReference>
<name>A0AAV9V6I7_9PEZI</name>
<comment type="caution">
    <text evidence="2">The sequence shown here is derived from an EMBL/GenBank/DDBJ whole genome shotgun (WGS) entry which is preliminary data.</text>
</comment>
<accession>A0AAV9V6I7</accession>
<gene>
    <name evidence="2" type="ORF">TWF696_004574</name>
</gene>
<feature type="signal peptide" evidence="1">
    <location>
        <begin position="1"/>
        <end position="21"/>
    </location>
</feature>
<keyword evidence="3" id="KW-1185">Reference proteome</keyword>
<reference evidence="2 3" key="1">
    <citation type="submission" date="2019-10" db="EMBL/GenBank/DDBJ databases">
        <authorList>
            <person name="Palmer J.M."/>
        </authorList>
    </citation>
    <scope>NUCLEOTIDE SEQUENCE [LARGE SCALE GENOMIC DNA]</scope>
    <source>
        <strain evidence="2 3">TWF696</strain>
    </source>
</reference>
<sequence length="426" mass="45115">MKSLLKISAISLLAAVSPSSAIPIASPQRIVGLVGSPEQICTLDPGNFNTWSLSGASFFLDGFIADNGPSQWANKLDQMRTSSGAVIPSFQRCNDIIAGSCDVPMMPCVEFNPPQLRYVREAMAGLFRVLRAFHEELQDQTLITSLGLGMIANDFTTPQSDVNIAGVIAGAFGIGAAAAAGAPVVGGPLGAISGIFSIISAIDGDQNNVALSISARLSAAFVASQKQLVDIAEAAFGGTSDTSILRSVTPISQGTNMERTDIGKFFAGGRWLFPASRDVGQEVKQVTERATVRMRQALMIQALKTEGMSVIIDAARDKFEECTPTGSRFINGKCYSIGQRVPGSGPAAVIYIPREQALKLDNSYYQLNVEEFYMNAEACAKANPNGDGQPPSQGFPLDGSLPPCFFNMDVIDGRGFTDQVSPIGPR</sequence>
<feature type="chain" id="PRO_5043687461" evidence="1">
    <location>
        <begin position="22"/>
        <end position="426"/>
    </location>
</feature>
<evidence type="ECO:0000313" key="3">
    <source>
        <dbReference type="Proteomes" id="UP001375240"/>
    </source>
</evidence>
<evidence type="ECO:0000313" key="2">
    <source>
        <dbReference type="EMBL" id="KAK6355477.1"/>
    </source>
</evidence>
<proteinExistence type="predicted"/>
<evidence type="ECO:0000256" key="1">
    <source>
        <dbReference type="SAM" id="SignalP"/>
    </source>
</evidence>
<protein>
    <submittedName>
        <fullName evidence="2">Uncharacterized protein</fullName>
    </submittedName>
</protein>
<keyword evidence="1" id="KW-0732">Signal</keyword>
<dbReference type="Proteomes" id="UP001375240">
    <property type="component" value="Unassembled WGS sequence"/>
</dbReference>
<dbReference type="AlphaFoldDB" id="A0AAV9V6I7"/>